<comment type="caution">
    <text evidence="3">The sequence shown here is derived from an EMBL/GenBank/DDBJ whole genome shotgun (WGS) entry which is preliminary data.</text>
</comment>
<dbReference type="OrthoDB" id="10261408at2759"/>
<sequence length="343" mass="39340">MYWSCQIHSAVDSTVQSFISQFCEEAEKRWSLEKATDSLLNLAATQLLGLAYLGNGKDHYVLAYVSEQPGLSYPEHLPIVPIPGHERHDPSEPSPESHQQRPKQTYMGDTFPIICRFWRIMHEVTLKYYRDQPFPRESFSSHITPAFAEYKYRELIAWAETLPPSMVRSEQSPHHVLVFQRSSPDAAYKASVNQLKRLVVVYREKYACSSYTMLWHTALIHIANAILGDTKDPAWRFYLFFCVESYGELRRAFRFAETIARSILSMALEQGDLSADEARRLMVQFEENRLTSPSEDIRATFMADLNLAMTDPEEASVESLSDRFEGGHCTVSGVYKCGRLKRG</sequence>
<evidence type="ECO:0000256" key="1">
    <source>
        <dbReference type="SAM" id="MobiDB-lite"/>
    </source>
</evidence>
<reference evidence="3" key="1">
    <citation type="submission" date="2020-01" db="EMBL/GenBank/DDBJ databases">
        <title>Identification and distribution of gene clusters putatively required for synthesis of sphingolipid metabolism inhibitors in phylogenetically diverse species of the filamentous fungus Fusarium.</title>
        <authorList>
            <person name="Kim H.-S."/>
            <person name="Busman M."/>
            <person name="Brown D.W."/>
            <person name="Divon H."/>
            <person name="Uhlig S."/>
            <person name="Proctor R.H."/>
        </authorList>
    </citation>
    <scope>NUCLEOTIDE SEQUENCE</scope>
    <source>
        <strain evidence="3">NRRL 31653</strain>
    </source>
</reference>
<proteinExistence type="predicted"/>
<organism evidence="3 4">
    <name type="scientific">Fusarium agapanthi</name>
    <dbReference type="NCBI Taxonomy" id="1803897"/>
    <lineage>
        <taxon>Eukaryota</taxon>
        <taxon>Fungi</taxon>
        <taxon>Dikarya</taxon>
        <taxon>Ascomycota</taxon>
        <taxon>Pezizomycotina</taxon>
        <taxon>Sordariomycetes</taxon>
        <taxon>Hypocreomycetidae</taxon>
        <taxon>Hypocreales</taxon>
        <taxon>Nectriaceae</taxon>
        <taxon>Fusarium</taxon>
        <taxon>Fusarium fujikuroi species complex</taxon>
    </lineage>
</organism>
<keyword evidence="4" id="KW-1185">Reference proteome</keyword>
<evidence type="ECO:0000259" key="2">
    <source>
        <dbReference type="PROSITE" id="PS51539"/>
    </source>
</evidence>
<dbReference type="InterPro" id="IPR008741">
    <property type="entry name" value="AV_PCPalpha"/>
</dbReference>
<dbReference type="EMBL" id="LUFC02001891">
    <property type="protein sequence ID" value="KAF4473213.1"/>
    <property type="molecule type" value="Genomic_DNA"/>
</dbReference>
<dbReference type="GO" id="GO:0004197">
    <property type="term" value="F:cysteine-type endopeptidase activity"/>
    <property type="evidence" value="ECO:0007669"/>
    <property type="project" value="InterPro"/>
</dbReference>
<feature type="region of interest" description="Disordered" evidence="1">
    <location>
        <begin position="82"/>
        <end position="103"/>
    </location>
</feature>
<name>A0A9P5AYC5_9HYPO</name>
<gene>
    <name evidence="3" type="ORF">FAGAP_13359</name>
</gene>
<feature type="domain" description="Peptidase C31" evidence="2">
    <location>
        <begin position="322"/>
        <end position="343"/>
    </location>
</feature>
<evidence type="ECO:0000313" key="3">
    <source>
        <dbReference type="EMBL" id="KAF4473213.1"/>
    </source>
</evidence>
<dbReference type="AlphaFoldDB" id="A0A9P5AYC5"/>
<protein>
    <submittedName>
        <fullName evidence="3">Nitrogen assimilation transcription factor nit-4</fullName>
    </submittedName>
</protein>
<dbReference type="PROSITE" id="PS51539">
    <property type="entry name" value="AV_PCP_ALPHA"/>
    <property type="match status" value="1"/>
</dbReference>
<dbReference type="Proteomes" id="UP000737391">
    <property type="component" value="Unassembled WGS sequence"/>
</dbReference>
<evidence type="ECO:0000313" key="4">
    <source>
        <dbReference type="Proteomes" id="UP000737391"/>
    </source>
</evidence>
<accession>A0A9P5AYC5</accession>